<dbReference type="EMBL" id="MTSL01000151">
    <property type="protein sequence ID" value="PJF17880.1"/>
    <property type="molecule type" value="Genomic_DNA"/>
</dbReference>
<keyword evidence="2" id="KW-0808">Transferase</keyword>
<keyword evidence="3" id="KW-1185">Reference proteome</keyword>
<dbReference type="Gene3D" id="3.40.50.620">
    <property type="entry name" value="HUPs"/>
    <property type="match status" value="1"/>
</dbReference>
<name>A0A2H9TJR1_9FUNG</name>
<dbReference type="Pfam" id="PF01467">
    <property type="entry name" value="CTP_transf_like"/>
    <property type="match status" value="1"/>
</dbReference>
<reference evidence="2 3" key="1">
    <citation type="submission" date="2016-10" db="EMBL/GenBank/DDBJ databases">
        <title>The genome of Paramicrosporidium saccamoebae is the missing link in understanding Cryptomycota and Microsporidia evolution.</title>
        <authorList>
            <person name="Quandt C.A."/>
            <person name="Beaudet D."/>
            <person name="Corsaro D."/>
            <person name="Michel R."/>
            <person name="Corradi N."/>
            <person name="James T."/>
        </authorList>
    </citation>
    <scope>NUCLEOTIDE SEQUENCE [LARGE SCALE GENOMIC DNA]</scope>
    <source>
        <strain evidence="2 3">KSL3</strain>
    </source>
</reference>
<protein>
    <submittedName>
        <fullName evidence="2">Nucleotidylyl transferase</fullName>
    </submittedName>
</protein>
<dbReference type="InterPro" id="IPR051182">
    <property type="entry name" value="Euk_NMN_adenylyltrnsfrase"/>
</dbReference>
<sequence>MARDALHDKEIYQVVGGFMSPVSDEYQKVGLEPSRHRLEMCRLAVAGSDWIDVDEWESCQSSYQRTVQVLGSLQERLDEYGGGARVMLLAGADLIKSFETPGLWAPEDVTAPFC</sequence>
<dbReference type="Proteomes" id="UP000240830">
    <property type="component" value="Unassembled WGS sequence"/>
</dbReference>
<dbReference type="InterPro" id="IPR004821">
    <property type="entry name" value="Cyt_trans-like"/>
</dbReference>
<dbReference type="SUPFAM" id="SSF52374">
    <property type="entry name" value="Nucleotidylyl transferase"/>
    <property type="match status" value="1"/>
</dbReference>
<comment type="caution">
    <text evidence="2">The sequence shown here is derived from an EMBL/GenBank/DDBJ whole genome shotgun (WGS) entry which is preliminary data.</text>
</comment>
<dbReference type="PANTHER" id="PTHR12039">
    <property type="entry name" value="NICOTINAMIDE MONONUCLEOTIDE ADENYLYLTRANSFERASE"/>
    <property type="match status" value="1"/>
</dbReference>
<gene>
    <name evidence="2" type="ORF">PSACC_02317</name>
</gene>
<dbReference type="STRING" id="1246581.A0A2H9TJR1"/>
<dbReference type="GO" id="GO:0009435">
    <property type="term" value="P:NAD+ biosynthetic process"/>
    <property type="evidence" value="ECO:0007669"/>
    <property type="project" value="TreeGrafter"/>
</dbReference>
<dbReference type="AlphaFoldDB" id="A0A2H9TJR1"/>
<evidence type="ECO:0000313" key="3">
    <source>
        <dbReference type="Proteomes" id="UP000240830"/>
    </source>
</evidence>
<dbReference type="GO" id="GO:0004515">
    <property type="term" value="F:nicotinate-nucleotide adenylyltransferase activity"/>
    <property type="evidence" value="ECO:0007669"/>
    <property type="project" value="TreeGrafter"/>
</dbReference>
<dbReference type="OrthoDB" id="422187at2759"/>
<organism evidence="2 3">
    <name type="scientific">Paramicrosporidium saccamoebae</name>
    <dbReference type="NCBI Taxonomy" id="1246581"/>
    <lineage>
        <taxon>Eukaryota</taxon>
        <taxon>Fungi</taxon>
        <taxon>Fungi incertae sedis</taxon>
        <taxon>Cryptomycota</taxon>
        <taxon>Cryptomycota incertae sedis</taxon>
        <taxon>Paramicrosporidium</taxon>
    </lineage>
</organism>
<evidence type="ECO:0000259" key="1">
    <source>
        <dbReference type="Pfam" id="PF01467"/>
    </source>
</evidence>
<feature type="domain" description="Cytidyltransferase-like" evidence="1">
    <location>
        <begin position="14"/>
        <end position="99"/>
    </location>
</feature>
<accession>A0A2H9TJR1</accession>
<dbReference type="GO" id="GO:0000309">
    <property type="term" value="F:nicotinamide-nucleotide adenylyltransferase activity"/>
    <property type="evidence" value="ECO:0007669"/>
    <property type="project" value="TreeGrafter"/>
</dbReference>
<proteinExistence type="predicted"/>
<evidence type="ECO:0000313" key="2">
    <source>
        <dbReference type="EMBL" id="PJF17880.1"/>
    </source>
</evidence>
<dbReference type="InterPro" id="IPR014729">
    <property type="entry name" value="Rossmann-like_a/b/a_fold"/>
</dbReference>
<dbReference type="PANTHER" id="PTHR12039:SF0">
    <property type="entry name" value="NICOTINAMIDE-NUCLEOTIDE ADENYLYLTRANSFERASE"/>
    <property type="match status" value="1"/>
</dbReference>